<dbReference type="SUPFAM" id="SSF49265">
    <property type="entry name" value="Fibronectin type III"/>
    <property type="match status" value="1"/>
</dbReference>
<dbReference type="PROSITE" id="PS51257">
    <property type="entry name" value="PROKAR_LIPOPROTEIN"/>
    <property type="match status" value="1"/>
</dbReference>
<reference evidence="1 2" key="1">
    <citation type="submission" date="2016-10" db="EMBL/GenBank/DDBJ databases">
        <authorList>
            <person name="de Groot N.N."/>
        </authorList>
    </citation>
    <scope>NUCLEOTIDE SEQUENCE [LARGE SCALE GENOMIC DNA]</scope>
    <source>
        <strain evidence="1 2">CGMCC 1.6114</strain>
    </source>
</reference>
<dbReference type="AlphaFoldDB" id="A0A1I6VDX3"/>
<accession>A0A1I6VDX3</accession>
<evidence type="ECO:0008006" key="3">
    <source>
        <dbReference type="Google" id="ProtNLM"/>
    </source>
</evidence>
<organism evidence="1 2">
    <name type="scientific">Zhouia amylolytica</name>
    <dbReference type="NCBI Taxonomy" id="376730"/>
    <lineage>
        <taxon>Bacteria</taxon>
        <taxon>Pseudomonadati</taxon>
        <taxon>Bacteroidota</taxon>
        <taxon>Flavobacteriia</taxon>
        <taxon>Flavobacteriales</taxon>
        <taxon>Flavobacteriaceae</taxon>
        <taxon>Zhouia</taxon>
    </lineage>
</organism>
<evidence type="ECO:0000313" key="2">
    <source>
        <dbReference type="Proteomes" id="UP000183209"/>
    </source>
</evidence>
<dbReference type="Proteomes" id="UP000183209">
    <property type="component" value="Unassembled WGS sequence"/>
</dbReference>
<dbReference type="RefSeq" id="WP_074979925.1">
    <property type="nucleotide sequence ID" value="NZ_FPAG01000009.1"/>
</dbReference>
<dbReference type="Gene3D" id="2.60.40.10">
    <property type="entry name" value="Immunoglobulins"/>
    <property type="match status" value="1"/>
</dbReference>
<dbReference type="InterPro" id="IPR013783">
    <property type="entry name" value="Ig-like_fold"/>
</dbReference>
<dbReference type="InterPro" id="IPR036116">
    <property type="entry name" value="FN3_sf"/>
</dbReference>
<protein>
    <recommendedName>
        <fullName evidence="3">Fibronectin type-III domain-containing protein</fullName>
    </recommendedName>
</protein>
<dbReference type="EMBL" id="FPAG01000009">
    <property type="protein sequence ID" value="SFT11923.1"/>
    <property type="molecule type" value="Genomic_DNA"/>
</dbReference>
<sequence length="228" mass="25046">MKSVKALYFVIAISLLQSCGGGGSDPNPVEEVKAPEAFNLVFPENNTICTEGIDVSAETVVIEFEWERATNATSYILKAIDSESKKEYSANSNNTTASLTLPKGMQFSWSVEAFNMDKSKVSDDQWSFYSEGITEENHSPFPASITLSDNENGTININWTGSDLDNDIVSYSVYLGKDTTSAAILENSIATSIADVHIEYNTTYYLQVISKDSKGNSSTAEKQFNFRN</sequence>
<gene>
    <name evidence="1" type="ORF">SAMN04487906_3038</name>
</gene>
<dbReference type="OrthoDB" id="789771at2"/>
<name>A0A1I6VDX3_9FLAO</name>
<proteinExistence type="predicted"/>
<evidence type="ECO:0000313" key="1">
    <source>
        <dbReference type="EMBL" id="SFT11923.1"/>
    </source>
</evidence>